<organism evidence="7 8">
    <name type="scientific">Cyprinus carpio</name>
    <name type="common">Common carp</name>
    <dbReference type="NCBI Taxonomy" id="7962"/>
    <lineage>
        <taxon>Eukaryota</taxon>
        <taxon>Metazoa</taxon>
        <taxon>Chordata</taxon>
        <taxon>Craniata</taxon>
        <taxon>Vertebrata</taxon>
        <taxon>Euteleostomi</taxon>
        <taxon>Actinopterygii</taxon>
        <taxon>Neopterygii</taxon>
        <taxon>Teleostei</taxon>
        <taxon>Ostariophysi</taxon>
        <taxon>Cypriniformes</taxon>
        <taxon>Cyprinidae</taxon>
        <taxon>Cyprininae</taxon>
        <taxon>Cyprinus</taxon>
    </lineage>
</organism>
<comment type="subcellular location">
    <subcellularLocation>
        <location evidence="2">Cytoplasm</location>
        <location evidence="2">P-body</location>
    </subcellularLocation>
    <subcellularLocation>
        <location evidence="1">Nucleus</location>
    </subcellularLocation>
</comment>
<dbReference type="GO" id="GO:0005634">
    <property type="term" value="C:nucleus"/>
    <property type="evidence" value="ECO:0007669"/>
    <property type="project" value="UniProtKB-SubCell"/>
</dbReference>
<evidence type="ECO:0000313" key="7">
    <source>
        <dbReference type="Ensembl" id="ENSCCRP00020044550.1"/>
    </source>
</evidence>
<dbReference type="AlphaFoldDB" id="A0A8C2EQ26"/>
<dbReference type="GO" id="GO:0075523">
    <property type="term" value="P:viral translational frameshifting"/>
    <property type="evidence" value="ECO:0007669"/>
    <property type="project" value="TreeGrafter"/>
</dbReference>
<protein>
    <submittedName>
        <fullName evidence="7">Shiftless antiviral inhibitor of ribosomal frameshifting</fullName>
    </submittedName>
</protein>
<dbReference type="PANTHER" id="PTHR16135:SF2">
    <property type="entry name" value="SHIFTLESS ANTIVIRAL INHIBITOR OF RIBOSOMAL FRAMESHIFTING PROTEIN"/>
    <property type="match status" value="1"/>
</dbReference>
<name>A0A8C2EQ26_CYPCA</name>
<keyword evidence="5" id="KW-0694">RNA-binding</keyword>
<evidence type="ECO:0000256" key="3">
    <source>
        <dbReference type="ARBA" id="ARBA00005469"/>
    </source>
</evidence>
<dbReference type="GO" id="GO:0000932">
    <property type="term" value="C:P-body"/>
    <property type="evidence" value="ECO:0007669"/>
    <property type="project" value="UniProtKB-SubCell"/>
</dbReference>
<dbReference type="GO" id="GO:1990825">
    <property type="term" value="F:sequence-specific mRNA binding"/>
    <property type="evidence" value="ECO:0007669"/>
    <property type="project" value="TreeGrafter"/>
</dbReference>
<dbReference type="InterPro" id="IPR026795">
    <property type="entry name" value="SHFL"/>
</dbReference>
<dbReference type="GO" id="GO:0045087">
    <property type="term" value="P:innate immune response"/>
    <property type="evidence" value="ECO:0007669"/>
    <property type="project" value="TreeGrafter"/>
</dbReference>
<evidence type="ECO:0000256" key="5">
    <source>
        <dbReference type="ARBA" id="ARBA00022884"/>
    </source>
</evidence>
<keyword evidence="4" id="KW-0963">Cytoplasm</keyword>
<dbReference type="Ensembl" id="ENSCCRT00020048594.1">
    <property type="protein sequence ID" value="ENSCCRP00020044550.1"/>
    <property type="gene ID" value="ENSCCRG00020019830.1"/>
</dbReference>
<accession>A0A8C2EQ26</accession>
<reference evidence="7" key="1">
    <citation type="submission" date="2025-08" db="UniProtKB">
        <authorList>
            <consortium name="Ensembl"/>
        </authorList>
    </citation>
    <scope>IDENTIFICATION</scope>
</reference>
<evidence type="ECO:0000256" key="4">
    <source>
        <dbReference type="ARBA" id="ARBA00022490"/>
    </source>
</evidence>
<sequence>MFVYHVSQPGLEKSVRRLRERFHGLVEIDKAVLLMRRYGNNHRMVEDMSALNNDPVAKELRARLRVLPLTEENKRMFDQAQANQIPSVIHQFACESCDRDWWRRVPQRKRVSRCHRCKKKYDPVPANKMWGIAEFNCPNCLRTFNHGIVLFFCIMRSFVLTSCVSVRGFGRMDGRSPCYGCRSAIFPSKILPPRKRSMMPGPRRRNQHSCLAEDCYNRMGNLMLFDTMNSRGLAQSQGVTVGFNYIQASDHPNQSIKVMLKYINLLQHCKPLHSLY</sequence>
<evidence type="ECO:0000256" key="2">
    <source>
        <dbReference type="ARBA" id="ARBA00004201"/>
    </source>
</evidence>
<dbReference type="PANTHER" id="PTHR16135">
    <property type="entry name" value="REPRESSOR OF YIELD OF DENV PROTEIN"/>
    <property type="match status" value="1"/>
</dbReference>
<dbReference type="Proteomes" id="UP000694701">
    <property type="component" value="Unplaced"/>
</dbReference>
<proteinExistence type="inferred from homology"/>
<evidence type="ECO:0000256" key="1">
    <source>
        <dbReference type="ARBA" id="ARBA00004123"/>
    </source>
</evidence>
<evidence type="ECO:0000256" key="6">
    <source>
        <dbReference type="ARBA" id="ARBA00023242"/>
    </source>
</evidence>
<evidence type="ECO:0000313" key="8">
    <source>
        <dbReference type="Proteomes" id="UP000694701"/>
    </source>
</evidence>
<dbReference type="GO" id="GO:0043022">
    <property type="term" value="F:ribosome binding"/>
    <property type="evidence" value="ECO:0007669"/>
    <property type="project" value="TreeGrafter"/>
</dbReference>
<comment type="similarity">
    <text evidence="3">Belongs to the SHFL family.</text>
</comment>
<dbReference type="Pfam" id="PF15135">
    <property type="entry name" value="UPF0515"/>
    <property type="match status" value="2"/>
</dbReference>
<keyword evidence="6" id="KW-0539">Nucleus</keyword>